<accession>A0A6J4S3W9</accession>
<proteinExistence type="predicted"/>
<evidence type="ECO:0000313" key="2">
    <source>
        <dbReference type="EMBL" id="CAA9489143.1"/>
    </source>
</evidence>
<name>A0A6J4S3W9_9SPHN</name>
<gene>
    <name evidence="2" type="ORF">AVDCRST_MAG39-653</name>
</gene>
<feature type="signal peptide" evidence="1">
    <location>
        <begin position="1"/>
        <end position="17"/>
    </location>
</feature>
<protein>
    <submittedName>
        <fullName evidence="2">Uncharacterized protein</fullName>
    </submittedName>
</protein>
<dbReference type="EMBL" id="CADCVW010000029">
    <property type="protein sequence ID" value="CAA9489143.1"/>
    <property type="molecule type" value="Genomic_DNA"/>
</dbReference>
<keyword evidence="1" id="KW-0732">Signal</keyword>
<feature type="chain" id="PRO_5026768161" evidence="1">
    <location>
        <begin position="18"/>
        <end position="120"/>
    </location>
</feature>
<reference evidence="2" key="1">
    <citation type="submission" date="2020-02" db="EMBL/GenBank/DDBJ databases">
        <authorList>
            <person name="Meier V. D."/>
        </authorList>
    </citation>
    <scope>NUCLEOTIDE SEQUENCE</scope>
    <source>
        <strain evidence="2">AVDCRST_MAG39</strain>
    </source>
</reference>
<sequence>MLILTLLALQAAAPAAAEETPFTPVRNFADAAACRAHLAAEAAAARGGATAVEGPYEVAPGDVRTHRVDATARGHRIAEQRCLGAALSRRSWTHDMGPPDGADADAGSPYTFERVFGGKQ</sequence>
<organism evidence="2">
    <name type="scientific">uncultured Sphingomonadaceae bacterium</name>
    <dbReference type="NCBI Taxonomy" id="169976"/>
    <lineage>
        <taxon>Bacteria</taxon>
        <taxon>Pseudomonadati</taxon>
        <taxon>Pseudomonadota</taxon>
        <taxon>Alphaproteobacteria</taxon>
        <taxon>Sphingomonadales</taxon>
        <taxon>Sphingomonadaceae</taxon>
        <taxon>environmental samples</taxon>
    </lineage>
</organism>
<evidence type="ECO:0000256" key="1">
    <source>
        <dbReference type="SAM" id="SignalP"/>
    </source>
</evidence>
<dbReference type="AlphaFoldDB" id="A0A6J4S3W9"/>